<evidence type="ECO:0000313" key="2">
    <source>
        <dbReference type="Proteomes" id="UP000008456"/>
    </source>
</evidence>
<organism evidence="1 2">
    <name type="scientific">Melissococcus plutonius (strain ATCC 35311 / DSM 29964 / CIP 104052 / LMG 20360 / NCIMB 702443)</name>
    <dbReference type="NCBI Taxonomy" id="940190"/>
    <lineage>
        <taxon>Bacteria</taxon>
        <taxon>Bacillati</taxon>
        <taxon>Bacillota</taxon>
        <taxon>Bacilli</taxon>
        <taxon>Lactobacillales</taxon>
        <taxon>Enterococcaceae</taxon>
        <taxon>Melissococcus</taxon>
    </lineage>
</organism>
<keyword evidence="2" id="KW-1185">Reference proteome</keyword>
<dbReference type="EMBL" id="AP012200">
    <property type="protein sequence ID" value="BAK21918.1"/>
    <property type="molecule type" value="Genomic_DNA"/>
</dbReference>
<dbReference type="KEGG" id="mps:MPTP_1489"/>
<proteinExistence type="predicted"/>
<evidence type="ECO:0000313" key="1">
    <source>
        <dbReference type="EMBL" id="BAK21918.1"/>
    </source>
</evidence>
<dbReference type="Proteomes" id="UP000008456">
    <property type="component" value="Chromosome"/>
</dbReference>
<protein>
    <submittedName>
        <fullName evidence="1">Uncharacterized protein</fullName>
    </submittedName>
</protein>
<reference evidence="1 2" key="1">
    <citation type="journal article" date="2011" name="J. Bacteriol.">
        <title>Complete genome sequence of Melissococcus plutonius ATCC 35311.</title>
        <authorList>
            <person name="Okumura K."/>
            <person name="Arai R."/>
            <person name="Okura M."/>
            <person name="Kirikae T."/>
            <person name="Takamatsu D."/>
            <person name="Osaki M."/>
            <person name="Miyoshi-Akiyama T."/>
        </authorList>
    </citation>
    <scope>NUCLEOTIDE SEQUENCE [LARGE SCALE GENOMIC DNA]</scope>
    <source>
        <strain evidence="2">ATCC 35311 / CIP 104052 / LMG 20360 / NCIMB 702443</strain>
    </source>
</reference>
<name>F3YBP0_MELPT</name>
<dbReference type="HOGENOM" id="CLU_3329915_0_0_9"/>
<reference key="2">
    <citation type="submission" date="2011-04" db="EMBL/GenBank/DDBJ databases">
        <title>Whole genome sequence of Melissococcus plutonius ATCC 35311.</title>
        <authorList>
            <person name="Okumura K."/>
            <person name="Arai R."/>
            <person name="Osaki M."/>
            <person name="Okura M."/>
            <person name="Kirikae T."/>
            <person name="Takamatsu D."/>
            <person name="Akiyama T."/>
        </authorList>
    </citation>
    <scope>NUCLEOTIDE SEQUENCE</scope>
    <source>
        <strain>ATCC 35311</strain>
    </source>
</reference>
<sequence length="38" mass="4794">MQKLIKTYDWIPKTEKQRGYIYPETLQIIKYFENQEEQ</sequence>
<dbReference type="AlphaFoldDB" id="F3YBP0"/>
<gene>
    <name evidence="1" type="ordered locus">MPTP_1489</name>
</gene>
<accession>F3YBP0</accession>